<accession>A0A382T3W9</accession>
<proteinExistence type="predicted"/>
<sequence>MTPKGVNTPYNGSYMNSKLGDVKVNNKSLEEFYGDKIKP</sequence>
<evidence type="ECO:0000313" key="1">
    <source>
        <dbReference type="EMBL" id="SVD15981.1"/>
    </source>
</evidence>
<dbReference type="EMBL" id="UINC01133190">
    <property type="protein sequence ID" value="SVD15981.1"/>
    <property type="molecule type" value="Genomic_DNA"/>
</dbReference>
<dbReference type="AlphaFoldDB" id="A0A382T3W9"/>
<reference evidence="1" key="1">
    <citation type="submission" date="2018-05" db="EMBL/GenBank/DDBJ databases">
        <authorList>
            <person name="Lanie J.A."/>
            <person name="Ng W.-L."/>
            <person name="Kazmierczak K.M."/>
            <person name="Andrzejewski T.M."/>
            <person name="Davidsen T.M."/>
            <person name="Wayne K.J."/>
            <person name="Tettelin H."/>
            <person name="Glass J.I."/>
            <person name="Rusch D."/>
            <person name="Podicherti R."/>
            <person name="Tsui H.-C.T."/>
            <person name="Winkler M.E."/>
        </authorList>
    </citation>
    <scope>NUCLEOTIDE SEQUENCE</scope>
</reference>
<protein>
    <submittedName>
        <fullName evidence="1">Uncharacterized protein</fullName>
    </submittedName>
</protein>
<name>A0A382T3W9_9ZZZZ</name>
<gene>
    <name evidence="1" type="ORF">METZ01_LOCUS368835</name>
</gene>
<organism evidence="1">
    <name type="scientific">marine metagenome</name>
    <dbReference type="NCBI Taxonomy" id="408172"/>
    <lineage>
        <taxon>unclassified sequences</taxon>
        <taxon>metagenomes</taxon>
        <taxon>ecological metagenomes</taxon>
    </lineage>
</organism>